<evidence type="ECO:0000313" key="2">
    <source>
        <dbReference type="EMBL" id="GBM93398.1"/>
    </source>
</evidence>
<comment type="caution">
    <text evidence="2">The sequence shown here is derived from an EMBL/GenBank/DDBJ whole genome shotgun (WGS) entry which is preliminary data.</text>
</comment>
<reference evidence="2 3" key="1">
    <citation type="journal article" date="2019" name="Sci. Rep.">
        <title>Orb-weaving spider Araneus ventricosus genome elucidates the spidroin gene catalogue.</title>
        <authorList>
            <person name="Kono N."/>
            <person name="Nakamura H."/>
            <person name="Ohtoshi R."/>
            <person name="Moran D.A.P."/>
            <person name="Shinohara A."/>
            <person name="Yoshida Y."/>
            <person name="Fujiwara M."/>
            <person name="Mori M."/>
            <person name="Tomita M."/>
            <person name="Arakawa K."/>
        </authorList>
    </citation>
    <scope>NUCLEOTIDE SEQUENCE [LARGE SCALE GENOMIC DNA]</scope>
</reference>
<feature type="region of interest" description="Disordered" evidence="1">
    <location>
        <begin position="70"/>
        <end position="89"/>
    </location>
</feature>
<accession>A0A4Y2JV39</accession>
<evidence type="ECO:0000256" key="1">
    <source>
        <dbReference type="SAM" id="MobiDB-lite"/>
    </source>
</evidence>
<sequence length="244" mass="27687">MDDKSANTITYNIDKEKSPKDINVYGNESKPGCSRYISPSAKGSITSSPTFEANTNSPIRDVIDLGRDRLSYKPSKRSPPTNLSSATLSSPRIQNFDSNTLVIVHIAHKISMIKADYVSEKLQMNILSLITIASELVKQLGSWKMDVAIDIQHWVINFQEIRKIISQNEPLVSNDKPLVTMEFLHAYEEDMKTIWKKLDVMMMVADCKRRLFLTTEPNFQKFINLFLECLVTVGILKPYSPPTL</sequence>
<feature type="compositionally biased region" description="Polar residues" evidence="1">
    <location>
        <begin position="78"/>
        <end position="89"/>
    </location>
</feature>
<dbReference type="Proteomes" id="UP000499080">
    <property type="component" value="Unassembled WGS sequence"/>
</dbReference>
<name>A0A4Y2JV39_ARAVE</name>
<keyword evidence="3" id="KW-1185">Reference proteome</keyword>
<dbReference type="AlphaFoldDB" id="A0A4Y2JV39"/>
<dbReference type="EMBL" id="BGPR01003871">
    <property type="protein sequence ID" value="GBM93398.1"/>
    <property type="molecule type" value="Genomic_DNA"/>
</dbReference>
<organism evidence="2 3">
    <name type="scientific">Araneus ventricosus</name>
    <name type="common">Orbweaver spider</name>
    <name type="synonym">Epeira ventricosa</name>
    <dbReference type="NCBI Taxonomy" id="182803"/>
    <lineage>
        <taxon>Eukaryota</taxon>
        <taxon>Metazoa</taxon>
        <taxon>Ecdysozoa</taxon>
        <taxon>Arthropoda</taxon>
        <taxon>Chelicerata</taxon>
        <taxon>Arachnida</taxon>
        <taxon>Araneae</taxon>
        <taxon>Araneomorphae</taxon>
        <taxon>Entelegynae</taxon>
        <taxon>Araneoidea</taxon>
        <taxon>Araneidae</taxon>
        <taxon>Araneus</taxon>
    </lineage>
</organism>
<gene>
    <name evidence="2" type="ORF">AVEN_151653_1</name>
</gene>
<protein>
    <submittedName>
        <fullName evidence="2">Uncharacterized protein</fullName>
    </submittedName>
</protein>
<proteinExistence type="predicted"/>
<evidence type="ECO:0000313" key="3">
    <source>
        <dbReference type="Proteomes" id="UP000499080"/>
    </source>
</evidence>